<proteinExistence type="predicted"/>
<comment type="caution">
    <text evidence="1">The sequence shown here is derived from an EMBL/GenBank/DDBJ whole genome shotgun (WGS) entry which is preliminary data.</text>
</comment>
<gene>
    <name evidence="1" type="ORF">RRG08_063708</name>
</gene>
<accession>A0AAE0XQE1</accession>
<sequence>MIRTALNQDICRSECHRHLVPGSIVLGEVQLSQCDVHSAKEVVLHQAALVPHTHLQHAEHQLLFWELVLDLDEIRKSGP</sequence>
<organism evidence="1 2">
    <name type="scientific">Elysia crispata</name>
    <name type="common">lettuce slug</name>
    <dbReference type="NCBI Taxonomy" id="231223"/>
    <lineage>
        <taxon>Eukaryota</taxon>
        <taxon>Metazoa</taxon>
        <taxon>Spiralia</taxon>
        <taxon>Lophotrochozoa</taxon>
        <taxon>Mollusca</taxon>
        <taxon>Gastropoda</taxon>
        <taxon>Heterobranchia</taxon>
        <taxon>Euthyneura</taxon>
        <taxon>Panpulmonata</taxon>
        <taxon>Sacoglossa</taxon>
        <taxon>Placobranchoidea</taxon>
        <taxon>Plakobranchidae</taxon>
        <taxon>Elysia</taxon>
    </lineage>
</organism>
<dbReference type="Proteomes" id="UP001283361">
    <property type="component" value="Unassembled WGS sequence"/>
</dbReference>
<dbReference type="EMBL" id="JAWDGP010007849">
    <property type="protein sequence ID" value="KAK3702946.1"/>
    <property type="molecule type" value="Genomic_DNA"/>
</dbReference>
<reference evidence="1" key="1">
    <citation type="journal article" date="2023" name="G3 (Bethesda)">
        <title>A reference genome for the long-term kleptoplast-retaining sea slug Elysia crispata morphotype clarki.</title>
        <authorList>
            <person name="Eastman K.E."/>
            <person name="Pendleton A.L."/>
            <person name="Shaikh M.A."/>
            <person name="Suttiyut T."/>
            <person name="Ogas R."/>
            <person name="Tomko P."/>
            <person name="Gavelis G."/>
            <person name="Widhalm J.R."/>
            <person name="Wisecaver J.H."/>
        </authorList>
    </citation>
    <scope>NUCLEOTIDE SEQUENCE</scope>
    <source>
        <strain evidence="1">ECLA1</strain>
    </source>
</reference>
<protein>
    <submittedName>
        <fullName evidence="1">Uncharacterized protein</fullName>
    </submittedName>
</protein>
<keyword evidence="2" id="KW-1185">Reference proteome</keyword>
<name>A0AAE0XQE1_9GAST</name>
<evidence type="ECO:0000313" key="1">
    <source>
        <dbReference type="EMBL" id="KAK3702946.1"/>
    </source>
</evidence>
<evidence type="ECO:0000313" key="2">
    <source>
        <dbReference type="Proteomes" id="UP001283361"/>
    </source>
</evidence>
<dbReference type="AlphaFoldDB" id="A0AAE0XQE1"/>